<dbReference type="Proteomes" id="UP001218188">
    <property type="component" value="Unassembled WGS sequence"/>
</dbReference>
<evidence type="ECO:0000256" key="1">
    <source>
        <dbReference type="SAM" id="MobiDB-lite"/>
    </source>
</evidence>
<keyword evidence="3" id="KW-1185">Reference proteome</keyword>
<protein>
    <submittedName>
        <fullName evidence="2">Uncharacterized protein</fullName>
    </submittedName>
</protein>
<evidence type="ECO:0000313" key="2">
    <source>
        <dbReference type="EMBL" id="KAJ7035742.1"/>
    </source>
</evidence>
<feature type="region of interest" description="Disordered" evidence="1">
    <location>
        <begin position="177"/>
        <end position="209"/>
    </location>
</feature>
<dbReference type="AlphaFoldDB" id="A0AAD6T1Q7"/>
<proteinExistence type="predicted"/>
<comment type="caution">
    <text evidence="2">The sequence shown here is derived from an EMBL/GenBank/DDBJ whole genome shotgun (WGS) entry which is preliminary data.</text>
</comment>
<accession>A0AAD6T1Q7</accession>
<feature type="compositionally biased region" description="Basic and acidic residues" evidence="1">
    <location>
        <begin position="179"/>
        <end position="190"/>
    </location>
</feature>
<gene>
    <name evidence="2" type="ORF">C8F04DRAFT_1182015</name>
</gene>
<name>A0AAD6T1Q7_9AGAR</name>
<sequence length="209" mass="22671">MVVMCIALARPNLGHGDQVLLTSSICDDEHETAPKVLEKISIVDRIGSEVTNLSPPQSMARRAKGVSSALVGNAVDGTDTPSYERRTICTHSQLRARTGRLYVYRVHATKSATSALARQHIEGEVMYRIAAQAPGDGCAAETSRNEQDNAPDTASPPRDTLGWEEECTRLAVHRFKQKRCPEGSGHERGRLTWSAILHEDGREAGGGGK</sequence>
<evidence type="ECO:0000313" key="3">
    <source>
        <dbReference type="Proteomes" id="UP001218188"/>
    </source>
</evidence>
<organism evidence="2 3">
    <name type="scientific">Mycena alexandri</name>
    <dbReference type="NCBI Taxonomy" id="1745969"/>
    <lineage>
        <taxon>Eukaryota</taxon>
        <taxon>Fungi</taxon>
        <taxon>Dikarya</taxon>
        <taxon>Basidiomycota</taxon>
        <taxon>Agaricomycotina</taxon>
        <taxon>Agaricomycetes</taxon>
        <taxon>Agaricomycetidae</taxon>
        <taxon>Agaricales</taxon>
        <taxon>Marasmiineae</taxon>
        <taxon>Mycenaceae</taxon>
        <taxon>Mycena</taxon>
    </lineage>
</organism>
<feature type="region of interest" description="Disordered" evidence="1">
    <location>
        <begin position="137"/>
        <end position="162"/>
    </location>
</feature>
<dbReference type="EMBL" id="JARJCM010000048">
    <property type="protein sequence ID" value="KAJ7035742.1"/>
    <property type="molecule type" value="Genomic_DNA"/>
</dbReference>
<reference evidence="2" key="1">
    <citation type="submission" date="2023-03" db="EMBL/GenBank/DDBJ databases">
        <title>Massive genome expansion in bonnet fungi (Mycena s.s.) driven by repeated elements and novel gene families across ecological guilds.</title>
        <authorList>
            <consortium name="Lawrence Berkeley National Laboratory"/>
            <person name="Harder C.B."/>
            <person name="Miyauchi S."/>
            <person name="Viragh M."/>
            <person name="Kuo A."/>
            <person name="Thoen E."/>
            <person name="Andreopoulos B."/>
            <person name="Lu D."/>
            <person name="Skrede I."/>
            <person name="Drula E."/>
            <person name="Henrissat B."/>
            <person name="Morin E."/>
            <person name="Kohler A."/>
            <person name="Barry K."/>
            <person name="LaButti K."/>
            <person name="Morin E."/>
            <person name="Salamov A."/>
            <person name="Lipzen A."/>
            <person name="Mereny Z."/>
            <person name="Hegedus B."/>
            <person name="Baldrian P."/>
            <person name="Stursova M."/>
            <person name="Weitz H."/>
            <person name="Taylor A."/>
            <person name="Grigoriev I.V."/>
            <person name="Nagy L.G."/>
            <person name="Martin F."/>
            <person name="Kauserud H."/>
        </authorList>
    </citation>
    <scope>NUCLEOTIDE SEQUENCE</scope>
    <source>
        <strain evidence="2">CBHHK200</strain>
    </source>
</reference>